<evidence type="ECO:0000259" key="2">
    <source>
        <dbReference type="SMART" id="SM00903"/>
    </source>
</evidence>
<dbReference type="SMART" id="SM00903">
    <property type="entry name" value="Flavin_Reduct"/>
    <property type="match status" value="1"/>
</dbReference>
<evidence type="ECO:0000313" key="3">
    <source>
        <dbReference type="EMBL" id="KLU25025.1"/>
    </source>
</evidence>
<dbReference type="GO" id="GO:0010181">
    <property type="term" value="F:FMN binding"/>
    <property type="evidence" value="ECO:0007669"/>
    <property type="project" value="InterPro"/>
</dbReference>
<sequence length="169" mass="18180">MSTVDLHSDFRQCMRRLAASVSVISCVREGVWFGMAATAVTSLSVEPCSMVICMNASSSVIGPLLAEGRFYVNVLKQSHVEVSSAFGGKFKGEQRFCAGNWKGDEKGIPYLTDAQANLRCRVGHTVQYGTHVVVIGEVEDVRFAEEVSPLIYQNGAYAATAALPALANV</sequence>
<dbReference type="Pfam" id="PF01613">
    <property type="entry name" value="Flavin_Reduct"/>
    <property type="match status" value="1"/>
</dbReference>
<evidence type="ECO:0000313" key="4">
    <source>
        <dbReference type="Proteomes" id="UP000035963"/>
    </source>
</evidence>
<feature type="domain" description="Flavin reductase like" evidence="2">
    <location>
        <begin position="14"/>
        <end position="159"/>
    </location>
</feature>
<name>A0A0J1CWR3_9BURK</name>
<evidence type="ECO:0000256" key="1">
    <source>
        <dbReference type="ARBA" id="ARBA00023002"/>
    </source>
</evidence>
<dbReference type="PANTHER" id="PTHR30466">
    <property type="entry name" value="FLAVIN REDUCTASE"/>
    <property type="match status" value="1"/>
</dbReference>
<dbReference type="SUPFAM" id="SSF50475">
    <property type="entry name" value="FMN-binding split barrel"/>
    <property type="match status" value="1"/>
</dbReference>
<dbReference type="EMBL" id="AEJF01000108">
    <property type="protein sequence ID" value="KLU25025.1"/>
    <property type="molecule type" value="Genomic_DNA"/>
</dbReference>
<dbReference type="InterPro" id="IPR012349">
    <property type="entry name" value="Split_barrel_FMN-bd"/>
</dbReference>
<accession>A0A0J1CWR3</accession>
<keyword evidence="4" id="KW-1185">Reference proteome</keyword>
<dbReference type="Proteomes" id="UP000035963">
    <property type="component" value="Unassembled WGS sequence"/>
</dbReference>
<protein>
    <recommendedName>
        <fullName evidence="2">Flavin reductase like domain-containing protein</fullName>
    </recommendedName>
</protein>
<dbReference type="InterPro" id="IPR050268">
    <property type="entry name" value="NADH-dep_flavin_reductase"/>
</dbReference>
<proteinExistence type="predicted"/>
<dbReference type="GO" id="GO:0042602">
    <property type="term" value="F:riboflavin reductase (NADPH) activity"/>
    <property type="evidence" value="ECO:0007669"/>
    <property type="project" value="TreeGrafter"/>
</dbReference>
<dbReference type="AlphaFoldDB" id="A0A0J1CWR3"/>
<gene>
    <name evidence="3" type="ORF">EOS_17230</name>
</gene>
<keyword evidence="1" id="KW-0560">Oxidoreductase</keyword>
<dbReference type="PANTHER" id="PTHR30466:SF1">
    <property type="entry name" value="FMN REDUCTASE (NADH) RUTF"/>
    <property type="match status" value="1"/>
</dbReference>
<organism evidence="3 4">
    <name type="scientific">Caballeronia mineralivorans PML1(12)</name>
    <dbReference type="NCBI Taxonomy" id="908627"/>
    <lineage>
        <taxon>Bacteria</taxon>
        <taxon>Pseudomonadati</taxon>
        <taxon>Pseudomonadota</taxon>
        <taxon>Betaproteobacteria</taxon>
        <taxon>Burkholderiales</taxon>
        <taxon>Burkholderiaceae</taxon>
        <taxon>Caballeronia</taxon>
    </lineage>
</organism>
<dbReference type="InterPro" id="IPR002563">
    <property type="entry name" value="Flavin_Rdtase-like_dom"/>
</dbReference>
<comment type="caution">
    <text evidence="3">The sequence shown here is derived from an EMBL/GenBank/DDBJ whole genome shotgun (WGS) entry which is preliminary data.</text>
</comment>
<dbReference type="Gene3D" id="2.30.110.10">
    <property type="entry name" value="Electron Transport, Fmn-binding Protein, Chain A"/>
    <property type="match status" value="1"/>
</dbReference>
<dbReference type="PATRIC" id="fig|908627.4.peg.3862"/>
<reference evidence="3 4" key="1">
    <citation type="journal article" date="2015" name="Genome Announc.">
        <title>Draft Genome Sequence of Burkholderia sp. Strain PML1(12), an Ectomycorrhizosphere-Inhabiting Bacterium with Effective Mineral-Weathering Ability.</title>
        <authorList>
            <person name="Uroz S."/>
            <person name="Oger P."/>
        </authorList>
    </citation>
    <scope>NUCLEOTIDE SEQUENCE [LARGE SCALE GENOMIC DNA]</scope>
    <source>
        <strain evidence="4">PML1(12)</strain>
    </source>
</reference>
<dbReference type="RefSeq" id="WP_047847873.1">
    <property type="nucleotide sequence ID" value="NZ_AEJF01000108.1"/>
</dbReference>